<evidence type="ECO:0000256" key="1">
    <source>
        <dbReference type="SAM" id="SignalP"/>
    </source>
</evidence>
<dbReference type="AlphaFoldDB" id="A0A445M960"/>
<protein>
    <submittedName>
        <fullName evidence="2">Uncharacterized protein</fullName>
    </submittedName>
</protein>
<dbReference type="EMBL" id="KV875460">
    <property type="protein sequence ID" value="RZR70781.1"/>
    <property type="molecule type" value="Genomic_DNA"/>
</dbReference>
<keyword evidence="1" id="KW-0732">Signal</keyword>
<evidence type="ECO:0000313" key="2">
    <source>
        <dbReference type="EMBL" id="RZR70781.1"/>
    </source>
</evidence>
<organism evidence="2">
    <name type="scientific">Ensete ventricosum</name>
    <name type="common">Abyssinian banana</name>
    <name type="synonym">Musa ensete</name>
    <dbReference type="NCBI Taxonomy" id="4639"/>
    <lineage>
        <taxon>Eukaryota</taxon>
        <taxon>Viridiplantae</taxon>
        <taxon>Streptophyta</taxon>
        <taxon>Embryophyta</taxon>
        <taxon>Tracheophyta</taxon>
        <taxon>Spermatophyta</taxon>
        <taxon>Magnoliopsida</taxon>
        <taxon>Liliopsida</taxon>
        <taxon>Zingiberales</taxon>
        <taxon>Musaceae</taxon>
        <taxon>Ensete</taxon>
    </lineage>
</organism>
<proteinExistence type="predicted"/>
<sequence length="171" mass="18981">MAAVAIHQFAQCITCHAWSPDQSSNSLFILSLLHFLVSCSSGSANGFLNWERGCCRISACFAGKAPYWAILLATTSTDGKCRVFSTFIKGVDSRSFVKFLDEKKIAPSSSKYGSQVVLYIMPLRYPLLHLSGLLLKKVMLIHIHCDFSCIVPLRKPGDTIVRRFSTSGWKL</sequence>
<dbReference type="InterPro" id="IPR015943">
    <property type="entry name" value="WD40/YVTN_repeat-like_dom_sf"/>
</dbReference>
<name>A0A445M960_ENSVE</name>
<gene>
    <name evidence="2" type="ORF">BHM03_00001503</name>
</gene>
<feature type="chain" id="PRO_5019558949" evidence="1">
    <location>
        <begin position="45"/>
        <end position="171"/>
    </location>
</feature>
<feature type="signal peptide" evidence="1">
    <location>
        <begin position="1"/>
        <end position="44"/>
    </location>
</feature>
<dbReference type="Gene3D" id="2.130.10.10">
    <property type="entry name" value="YVTN repeat-like/Quinoprotein amine dehydrogenase"/>
    <property type="match status" value="1"/>
</dbReference>
<accession>A0A445M960</accession>
<dbReference type="Proteomes" id="UP000290560">
    <property type="component" value="Unassembled WGS sequence"/>
</dbReference>
<reference evidence="2" key="1">
    <citation type="journal article" date="2018" name="Data Brief">
        <title>Genome sequence data from 17 accessions of Ensete ventricosum, a staple food crop for millions in Ethiopia.</title>
        <authorList>
            <person name="Yemataw Z."/>
            <person name="Muzemil S."/>
            <person name="Ambachew D."/>
            <person name="Tripathi L."/>
            <person name="Tesfaye K."/>
            <person name="Chala A."/>
            <person name="Farbos A."/>
            <person name="O'Neill P."/>
            <person name="Moore K."/>
            <person name="Grant M."/>
            <person name="Studholme D.J."/>
        </authorList>
    </citation>
    <scope>NUCLEOTIDE SEQUENCE [LARGE SCALE GENOMIC DNA]</scope>
    <source>
        <tissue evidence="2">Leaf</tissue>
    </source>
</reference>